<dbReference type="PROSITE" id="PS50283">
    <property type="entry name" value="NA_SOLUT_SYMP_3"/>
    <property type="match status" value="1"/>
</dbReference>
<dbReference type="EMBL" id="AJWZ01003572">
    <property type="protein sequence ID" value="EKC67871.1"/>
    <property type="molecule type" value="Genomic_DNA"/>
</dbReference>
<feature type="non-terminal residue" evidence="13">
    <location>
        <position position="1"/>
    </location>
</feature>
<gene>
    <name evidence="13" type="ORF">OBE_05233</name>
</gene>
<dbReference type="GO" id="GO:0005886">
    <property type="term" value="C:plasma membrane"/>
    <property type="evidence" value="ECO:0007669"/>
    <property type="project" value="UniProtKB-SubCell"/>
</dbReference>
<dbReference type="PANTHER" id="PTHR48086:SF3">
    <property type="entry name" value="SODIUM_PROLINE SYMPORTER"/>
    <property type="match status" value="1"/>
</dbReference>
<name>K1U8J0_9ZZZZ</name>
<evidence type="ECO:0000256" key="7">
    <source>
        <dbReference type="ARBA" id="ARBA00022989"/>
    </source>
</evidence>
<dbReference type="GO" id="GO:0006814">
    <property type="term" value="P:sodium ion transport"/>
    <property type="evidence" value="ECO:0007669"/>
    <property type="project" value="UniProtKB-KW"/>
</dbReference>
<reference evidence="13" key="1">
    <citation type="journal article" date="2013" name="Environ. Microbiol.">
        <title>Microbiota from the distal guts of lean and obese adolescents exhibit partial functional redundancy besides clear differences in community structure.</title>
        <authorList>
            <person name="Ferrer M."/>
            <person name="Ruiz A."/>
            <person name="Lanza F."/>
            <person name="Haange S.B."/>
            <person name="Oberbach A."/>
            <person name="Till H."/>
            <person name="Bargiela R."/>
            <person name="Campoy C."/>
            <person name="Segura M.T."/>
            <person name="Richter M."/>
            <person name="von Bergen M."/>
            <person name="Seifert J."/>
            <person name="Suarez A."/>
        </authorList>
    </citation>
    <scope>NUCLEOTIDE SEQUENCE</scope>
</reference>
<sequence>LTKDIYQRYINPNASDKTLLRVGFGASLFVGVLGAIFGWFTQDIMNILLITFTINSAGLFLPTLGAFFWKKSCSAGAFASMLSATVIAVVWFIGGKVSSLPLFSIDALWPSFGVSAILYVVICLTHHQTPAEQETAEKFYAAK</sequence>
<feature type="transmembrane region" description="Helical" evidence="12">
    <location>
        <begin position="20"/>
        <end position="41"/>
    </location>
</feature>
<keyword evidence="6" id="KW-0769">Symport</keyword>
<feature type="transmembrane region" description="Helical" evidence="12">
    <location>
        <begin position="107"/>
        <end position="125"/>
    </location>
</feature>
<evidence type="ECO:0000256" key="1">
    <source>
        <dbReference type="ARBA" id="ARBA00004651"/>
    </source>
</evidence>
<feature type="transmembrane region" description="Helical" evidence="12">
    <location>
        <begin position="76"/>
        <end position="95"/>
    </location>
</feature>
<evidence type="ECO:0000256" key="4">
    <source>
        <dbReference type="ARBA" id="ARBA00022475"/>
    </source>
</evidence>
<keyword evidence="7 12" id="KW-1133">Transmembrane helix</keyword>
<keyword evidence="11" id="KW-0739">Sodium transport</keyword>
<dbReference type="Gene3D" id="1.20.1730.10">
    <property type="entry name" value="Sodium/glucose cotransporter"/>
    <property type="match status" value="1"/>
</dbReference>
<keyword evidence="4" id="KW-1003">Cell membrane</keyword>
<dbReference type="InterPro" id="IPR038377">
    <property type="entry name" value="Na/Glc_symporter_sf"/>
</dbReference>
<keyword evidence="3" id="KW-0813">Transport</keyword>
<keyword evidence="8" id="KW-0915">Sodium</keyword>
<dbReference type="PANTHER" id="PTHR48086">
    <property type="entry name" value="SODIUM/PROLINE SYMPORTER-RELATED"/>
    <property type="match status" value="1"/>
</dbReference>
<dbReference type="InterPro" id="IPR050277">
    <property type="entry name" value="Sodium:Solute_Symporter"/>
</dbReference>
<evidence type="ECO:0000256" key="6">
    <source>
        <dbReference type="ARBA" id="ARBA00022847"/>
    </source>
</evidence>
<evidence type="ECO:0000256" key="11">
    <source>
        <dbReference type="ARBA" id="ARBA00023201"/>
    </source>
</evidence>
<organism evidence="13">
    <name type="scientific">human gut metagenome</name>
    <dbReference type="NCBI Taxonomy" id="408170"/>
    <lineage>
        <taxon>unclassified sequences</taxon>
        <taxon>metagenomes</taxon>
        <taxon>organismal metagenomes</taxon>
    </lineage>
</organism>
<protein>
    <submittedName>
        <fullName evidence="13">Sodium:solute symporter</fullName>
    </submittedName>
</protein>
<accession>K1U8J0</accession>
<evidence type="ECO:0000256" key="9">
    <source>
        <dbReference type="ARBA" id="ARBA00023065"/>
    </source>
</evidence>
<keyword evidence="5 12" id="KW-0812">Transmembrane</keyword>
<evidence type="ECO:0000256" key="2">
    <source>
        <dbReference type="ARBA" id="ARBA00006434"/>
    </source>
</evidence>
<dbReference type="GO" id="GO:0015293">
    <property type="term" value="F:symporter activity"/>
    <property type="evidence" value="ECO:0007669"/>
    <property type="project" value="UniProtKB-KW"/>
</dbReference>
<feature type="transmembrane region" description="Helical" evidence="12">
    <location>
        <begin position="47"/>
        <end position="69"/>
    </location>
</feature>
<evidence type="ECO:0000256" key="10">
    <source>
        <dbReference type="ARBA" id="ARBA00023136"/>
    </source>
</evidence>
<evidence type="ECO:0000256" key="3">
    <source>
        <dbReference type="ARBA" id="ARBA00022448"/>
    </source>
</evidence>
<comment type="similarity">
    <text evidence="2">Belongs to the sodium:solute symporter (SSF) (TC 2.A.21) family.</text>
</comment>
<evidence type="ECO:0000256" key="5">
    <source>
        <dbReference type="ARBA" id="ARBA00022692"/>
    </source>
</evidence>
<keyword evidence="9" id="KW-0406">Ion transport</keyword>
<keyword evidence="10 12" id="KW-0472">Membrane</keyword>
<dbReference type="Pfam" id="PF00474">
    <property type="entry name" value="SSF"/>
    <property type="match status" value="1"/>
</dbReference>
<comment type="caution">
    <text evidence="13">The sequence shown here is derived from an EMBL/GenBank/DDBJ whole genome shotgun (WGS) entry which is preliminary data.</text>
</comment>
<evidence type="ECO:0000313" key="13">
    <source>
        <dbReference type="EMBL" id="EKC67871.1"/>
    </source>
</evidence>
<evidence type="ECO:0000256" key="8">
    <source>
        <dbReference type="ARBA" id="ARBA00023053"/>
    </source>
</evidence>
<proteinExistence type="inferred from homology"/>
<comment type="subcellular location">
    <subcellularLocation>
        <location evidence="1">Cell membrane</location>
        <topology evidence="1">Multi-pass membrane protein</topology>
    </subcellularLocation>
</comment>
<evidence type="ECO:0000256" key="12">
    <source>
        <dbReference type="SAM" id="Phobius"/>
    </source>
</evidence>
<dbReference type="InterPro" id="IPR001734">
    <property type="entry name" value="Na/solute_symporter"/>
</dbReference>
<dbReference type="AlphaFoldDB" id="K1U8J0"/>